<dbReference type="RefSeq" id="XP_070890673.1">
    <property type="nucleotide sequence ID" value="XM_071025033.1"/>
</dbReference>
<gene>
    <name evidence="1" type="ORF">BJX67DRAFT_167389</name>
</gene>
<dbReference type="EMBL" id="JBFXLQ010000003">
    <property type="protein sequence ID" value="KAL2871694.1"/>
    <property type="molecule type" value="Genomic_DNA"/>
</dbReference>
<dbReference type="GeneID" id="98140105"/>
<proteinExistence type="predicted"/>
<organism evidence="1 2">
    <name type="scientific">Aspergillus lucknowensis</name>
    <dbReference type="NCBI Taxonomy" id="176173"/>
    <lineage>
        <taxon>Eukaryota</taxon>
        <taxon>Fungi</taxon>
        <taxon>Dikarya</taxon>
        <taxon>Ascomycota</taxon>
        <taxon>Pezizomycotina</taxon>
        <taxon>Eurotiomycetes</taxon>
        <taxon>Eurotiomycetidae</taxon>
        <taxon>Eurotiales</taxon>
        <taxon>Aspergillaceae</taxon>
        <taxon>Aspergillus</taxon>
        <taxon>Aspergillus subgen. Nidulantes</taxon>
    </lineage>
</organism>
<name>A0ABR4M539_9EURO</name>
<sequence length="438" mass="49168">MASSPPSLGCLPVELLTQLGSYLCPHCAGRPSYDSQGQESLSRLTRICRRLRDILQPFVFHSFTHIGEAPPRLLSFLYAIAARPELAQAVTTIAVSQPQAGTEFTDHDRRLLEQYLACLRLPYPPTNWPVNEYKRNSILEIIVFYCQRLETLDFVTLYHLNSYQNPLHHASFTRLRGPSMPTSFGLGVQSYLEYDILAPVLGAARTLKSLALPTITGFKPGNGVRLPVMRSLRVLNFRASLPALSFVQALLAHCTQLQKFTLHLRLQVNQERDRSWTVLDAFAALLYVKDTLQELTFEASLDTPFGELNQGCISTLTQFKQLRSLKVNGRCLRALSQSWTLNSGTADMSLFATQLLPPTITNLTIWDPHASLIPALFSFAREKVSGQYPHLTTVLVAASPTSRIWMPRSDWAEHRDQLEEEFEKAGVTISLNLPNAFP</sequence>
<dbReference type="Proteomes" id="UP001610432">
    <property type="component" value="Unassembled WGS sequence"/>
</dbReference>
<evidence type="ECO:0000313" key="1">
    <source>
        <dbReference type="EMBL" id="KAL2871694.1"/>
    </source>
</evidence>
<evidence type="ECO:0008006" key="3">
    <source>
        <dbReference type="Google" id="ProtNLM"/>
    </source>
</evidence>
<protein>
    <recommendedName>
        <fullName evidence="3">F-box domain-containing protein</fullName>
    </recommendedName>
</protein>
<accession>A0ABR4M539</accession>
<evidence type="ECO:0000313" key="2">
    <source>
        <dbReference type="Proteomes" id="UP001610432"/>
    </source>
</evidence>
<reference evidence="1 2" key="1">
    <citation type="submission" date="2024-07" db="EMBL/GenBank/DDBJ databases">
        <title>Section-level genome sequencing and comparative genomics of Aspergillus sections Usti and Cavernicolus.</title>
        <authorList>
            <consortium name="Lawrence Berkeley National Laboratory"/>
            <person name="Nybo J.L."/>
            <person name="Vesth T.C."/>
            <person name="Theobald S."/>
            <person name="Frisvad J.C."/>
            <person name="Larsen T.O."/>
            <person name="Kjaerboelling I."/>
            <person name="Rothschild-Mancinelli K."/>
            <person name="Lyhne E.K."/>
            <person name="Kogle M.E."/>
            <person name="Barry K."/>
            <person name="Clum A."/>
            <person name="Na H."/>
            <person name="Ledsgaard L."/>
            <person name="Lin J."/>
            <person name="Lipzen A."/>
            <person name="Kuo A."/>
            <person name="Riley R."/>
            <person name="Mondo S."/>
            <person name="Labutti K."/>
            <person name="Haridas S."/>
            <person name="Pangalinan J."/>
            <person name="Salamov A.A."/>
            <person name="Simmons B.A."/>
            <person name="Magnuson J.K."/>
            <person name="Chen J."/>
            <person name="Drula E."/>
            <person name="Henrissat B."/>
            <person name="Wiebenga A."/>
            <person name="Lubbers R.J."/>
            <person name="Gomes A.C."/>
            <person name="Macurrencykelacurrency M.R."/>
            <person name="Stajich J."/>
            <person name="Grigoriev I.V."/>
            <person name="Mortensen U.H."/>
            <person name="De Vries R.P."/>
            <person name="Baker S.E."/>
            <person name="Andersen M.R."/>
        </authorList>
    </citation>
    <scope>NUCLEOTIDE SEQUENCE [LARGE SCALE GENOMIC DNA]</scope>
    <source>
        <strain evidence="1 2">CBS 449.75</strain>
    </source>
</reference>
<keyword evidence="2" id="KW-1185">Reference proteome</keyword>
<comment type="caution">
    <text evidence="1">The sequence shown here is derived from an EMBL/GenBank/DDBJ whole genome shotgun (WGS) entry which is preliminary data.</text>
</comment>